<evidence type="ECO:0000256" key="5">
    <source>
        <dbReference type="ARBA" id="ARBA00033172"/>
    </source>
</evidence>
<evidence type="ECO:0000256" key="4">
    <source>
        <dbReference type="ARBA" id="ARBA00022801"/>
    </source>
</evidence>
<dbReference type="Gene3D" id="3.40.630.10">
    <property type="entry name" value="Zn peptidases"/>
    <property type="match status" value="1"/>
</dbReference>
<proteinExistence type="inferred from homology"/>
<dbReference type="PRINTS" id="PR00481">
    <property type="entry name" value="LAMNOPPTDASE"/>
</dbReference>
<dbReference type="InterPro" id="IPR011356">
    <property type="entry name" value="Leucine_aapep/pepB"/>
</dbReference>
<dbReference type="Pfam" id="PF00883">
    <property type="entry name" value="Peptidase_M17"/>
    <property type="match status" value="1"/>
</dbReference>
<evidence type="ECO:0000256" key="8">
    <source>
        <dbReference type="ARBA" id="ARBA00050061"/>
    </source>
</evidence>
<gene>
    <name evidence="10" type="ORF">ACFQQL_15080</name>
</gene>
<dbReference type="CDD" id="cd00433">
    <property type="entry name" value="Peptidase_M17"/>
    <property type="match status" value="1"/>
</dbReference>
<dbReference type="RefSeq" id="WP_382395843.1">
    <property type="nucleotide sequence ID" value="NZ_JBHTCQ010000003.1"/>
</dbReference>
<evidence type="ECO:0000256" key="7">
    <source>
        <dbReference type="ARBA" id="ARBA00050021"/>
    </source>
</evidence>
<evidence type="ECO:0000256" key="3">
    <source>
        <dbReference type="ARBA" id="ARBA00022670"/>
    </source>
</evidence>
<comment type="function">
    <text evidence="6">Presumably involved in the processing and regular turnover of intracellular proteins. Catalyzes the removal of unsubstituted N-terminal amino acids from various peptides.</text>
</comment>
<evidence type="ECO:0000256" key="1">
    <source>
        <dbReference type="ARBA" id="ARBA00009528"/>
    </source>
</evidence>
<name>A0ABW2QFM2_9MICO</name>
<dbReference type="PANTHER" id="PTHR11963">
    <property type="entry name" value="LEUCINE AMINOPEPTIDASE-RELATED"/>
    <property type="match status" value="1"/>
</dbReference>
<dbReference type="PANTHER" id="PTHR11963:SF23">
    <property type="entry name" value="CYTOSOL AMINOPEPTIDASE"/>
    <property type="match status" value="1"/>
</dbReference>
<comment type="similarity">
    <text evidence="1">Belongs to the peptidase M17 family.</text>
</comment>
<accession>A0ABW2QFM2</accession>
<evidence type="ECO:0000256" key="6">
    <source>
        <dbReference type="ARBA" id="ARBA00049972"/>
    </source>
</evidence>
<keyword evidence="3" id="KW-0645">Protease</keyword>
<keyword evidence="4" id="KW-0378">Hydrolase</keyword>
<organism evidence="10 11">
    <name type="scientific">Georgenia alba</name>
    <dbReference type="NCBI Taxonomy" id="2233858"/>
    <lineage>
        <taxon>Bacteria</taxon>
        <taxon>Bacillati</taxon>
        <taxon>Actinomycetota</taxon>
        <taxon>Actinomycetes</taxon>
        <taxon>Micrococcales</taxon>
        <taxon>Bogoriellaceae</taxon>
        <taxon>Georgenia</taxon>
    </lineage>
</organism>
<dbReference type="GO" id="GO:0004177">
    <property type="term" value="F:aminopeptidase activity"/>
    <property type="evidence" value="ECO:0007669"/>
    <property type="project" value="UniProtKB-KW"/>
</dbReference>
<evidence type="ECO:0000313" key="11">
    <source>
        <dbReference type="Proteomes" id="UP001596455"/>
    </source>
</evidence>
<evidence type="ECO:0000313" key="10">
    <source>
        <dbReference type="EMBL" id="MFC7406440.1"/>
    </source>
</evidence>
<dbReference type="InterPro" id="IPR000819">
    <property type="entry name" value="Peptidase_M17_C"/>
</dbReference>
<keyword evidence="2 10" id="KW-0031">Aminopeptidase</keyword>
<evidence type="ECO:0000256" key="2">
    <source>
        <dbReference type="ARBA" id="ARBA00022438"/>
    </source>
</evidence>
<evidence type="ECO:0000259" key="9">
    <source>
        <dbReference type="PROSITE" id="PS00631"/>
    </source>
</evidence>
<protein>
    <recommendedName>
        <fullName evidence="7">Probable cytosol aminopeptidase</fullName>
    </recommendedName>
    <alternativeName>
        <fullName evidence="8">Leucine aminopeptidase</fullName>
    </alternativeName>
    <alternativeName>
        <fullName evidence="5">Leucyl aminopeptidase</fullName>
    </alternativeName>
</protein>
<sequence length="520" mass="52940">MTDTLPRIALAEITLADEPVAASARWLSAGPAAIAVPVLADGPRLAGPGEAVAALYGIDLLAEAERQGLSGAAGTTAPVRLPRPLPGTPELPWAGLPETLVLLGIGDGGAAATRAAGLSLGRAVAGLGDVALPVGDVLCAEDLRCLAEGFLLAGYRMPRTGRTAGPGRPPATALHVVGRVDGAEDALAEARAAARATWLTRLLAATPSSVKNPEWVARQATALASDAPMRGGRLAVEVHDEAWLERNGMEAILAVGSGSATPPRLVVVTWEPEDVRRSVALVGKGITFDTGGLSLKPREPMAAMKTDMAGAATVLATVLAAAELGLPVRVTAVLPLAENAMGGGSYRPGDVVRTFDGTTVEIANTDAEGRMVLADALGWSVATLDADDIVDVATLTGAATLGLGRHHAALYAPDDDLATALLQAGTRAGEDAWRMPLVADYRPALESPVADVGHVAHDASVGGGSIVAALFLQRFAGGRRWAHLDIAGVGRAGKADGEVPAQAPTGYGARLLLSWLESLA</sequence>
<dbReference type="Proteomes" id="UP001596455">
    <property type="component" value="Unassembled WGS sequence"/>
</dbReference>
<comment type="caution">
    <text evidence="10">The sequence shown here is derived from an EMBL/GenBank/DDBJ whole genome shotgun (WGS) entry which is preliminary data.</text>
</comment>
<dbReference type="SUPFAM" id="SSF53187">
    <property type="entry name" value="Zn-dependent exopeptidases"/>
    <property type="match status" value="1"/>
</dbReference>
<keyword evidence="11" id="KW-1185">Reference proteome</keyword>
<dbReference type="InterPro" id="IPR043472">
    <property type="entry name" value="Macro_dom-like"/>
</dbReference>
<dbReference type="PROSITE" id="PS00631">
    <property type="entry name" value="CYTOSOL_AP"/>
    <property type="match status" value="1"/>
</dbReference>
<dbReference type="EMBL" id="JBHTCQ010000003">
    <property type="protein sequence ID" value="MFC7406440.1"/>
    <property type="molecule type" value="Genomic_DNA"/>
</dbReference>
<reference evidence="11" key="1">
    <citation type="journal article" date="2019" name="Int. J. Syst. Evol. Microbiol.">
        <title>The Global Catalogue of Microorganisms (GCM) 10K type strain sequencing project: providing services to taxonomists for standard genome sequencing and annotation.</title>
        <authorList>
            <consortium name="The Broad Institute Genomics Platform"/>
            <consortium name="The Broad Institute Genome Sequencing Center for Infectious Disease"/>
            <person name="Wu L."/>
            <person name="Ma J."/>
        </authorList>
    </citation>
    <scope>NUCLEOTIDE SEQUENCE [LARGE SCALE GENOMIC DNA]</scope>
    <source>
        <strain evidence="11">JCM 1490</strain>
    </source>
</reference>
<dbReference type="Gene3D" id="3.40.220.10">
    <property type="entry name" value="Leucine Aminopeptidase, subunit E, domain 1"/>
    <property type="match status" value="1"/>
</dbReference>
<feature type="domain" description="Cytosol aminopeptidase" evidence="9">
    <location>
        <begin position="364"/>
        <end position="371"/>
    </location>
</feature>